<organism evidence="1 2">
    <name type="scientific">Allomyces macrogynus (strain ATCC 38327)</name>
    <name type="common">Allomyces javanicus var. macrogynus</name>
    <dbReference type="NCBI Taxonomy" id="578462"/>
    <lineage>
        <taxon>Eukaryota</taxon>
        <taxon>Fungi</taxon>
        <taxon>Fungi incertae sedis</taxon>
        <taxon>Blastocladiomycota</taxon>
        <taxon>Blastocladiomycetes</taxon>
        <taxon>Blastocladiales</taxon>
        <taxon>Blastocladiaceae</taxon>
        <taxon>Allomyces</taxon>
    </lineage>
</organism>
<dbReference type="AlphaFoldDB" id="A0A0L0RV91"/>
<keyword evidence="2" id="KW-1185">Reference proteome</keyword>
<protein>
    <submittedName>
        <fullName evidence="1">Uncharacterized protein</fullName>
    </submittedName>
</protein>
<accession>A0A0L0RV91</accession>
<evidence type="ECO:0000313" key="1">
    <source>
        <dbReference type="EMBL" id="KNE54044.1"/>
    </source>
</evidence>
<proteinExistence type="predicted"/>
<reference evidence="2" key="2">
    <citation type="submission" date="2009-11" db="EMBL/GenBank/DDBJ databases">
        <title>The Genome Sequence of Allomyces macrogynus strain ATCC 38327.</title>
        <authorList>
            <consortium name="The Broad Institute Genome Sequencing Platform"/>
            <person name="Russ C."/>
            <person name="Cuomo C."/>
            <person name="Shea T."/>
            <person name="Young S.K."/>
            <person name="Zeng Q."/>
            <person name="Koehrsen M."/>
            <person name="Haas B."/>
            <person name="Borodovsky M."/>
            <person name="Guigo R."/>
            <person name="Alvarado L."/>
            <person name="Berlin A."/>
            <person name="Borenstein D."/>
            <person name="Chen Z."/>
            <person name="Engels R."/>
            <person name="Freedman E."/>
            <person name="Gellesch M."/>
            <person name="Goldberg J."/>
            <person name="Griggs A."/>
            <person name="Gujja S."/>
            <person name="Heiman D."/>
            <person name="Hepburn T."/>
            <person name="Howarth C."/>
            <person name="Jen D."/>
            <person name="Larson L."/>
            <person name="Lewis B."/>
            <person name="Mehta T."/>
            <person name="Park D."/>
            <person name="Pearson M."/>
            <person name="Roberts A."/>
            <person name="Saif S."/>
            <person name="Shenoy N."/>
            <person name="Sisk P."/>
            <person name="Stolte C."/>
            <person name="Sykes S."/>
            <person name="Walk T."/>
            <person name="White J."/>
            <person name="Yandava C."/>
            <person name="Burger G."/>
            <person name="Gray M.W."/>
            <person name="Holland P.W.H."/>
            <person name="King N."/>
            <person name="Lang F.B.F."/>
            <person name="Roger A.J."/>
            <person name="Ruiz-Trillo I."/>
            <person name="Lander E."/>
            <person name="Nusbaum C."/>
        </authorList>
    </citation>
    <scope>NUCLEOTIDE SEQUENCE [LARGE SCALE GENOMIC DNA]</scope>
    <source>
        <strain evidence="2">ATCC 38327</strain>
    </source>
</reference>
<dbReference type="Proteomes" id="UP000054350">
    <property type="component" value="Unassembled WGS sequence"/>
</dbReference>
<evidence type="ECO:0000313" key="2">
    <source>
        <dbReference type="Proteomes" id="UP000054350"/>
    </source>
</evidence>
<sequence>MHTSSEYLDILDLAVQSVPARPPLLSESALHALEGMSTPDYFIAALAATADIMLRNKLGPDSAADSTKTEAKQETTFDMALVLLALATTAEFARRQTAETYEAADPDGNNDVYVATEYQTENGKGKSVTTIVDDFDGNVEIDAKTVLADPAIRAVISALFDASSMLSAAHCGAARQDIVRPAAGVAHAAQIYADERPITASIGCPPGVKLPTLIPGDVIAFVTNVRQWVRYWNAAGVYEKLHLHYVEYCTSEKGTTWFYAAGFVSFLRSRNVDGTSAVASYASYKKKRISAARELRKHLPGAGRVKVGEAAGKGGNNGSKHKMWFVDPNHEIVEEI</sequence>
<gene>
    <name evidence="1" type="ORF">AMAG_00048</name>
</gene>
<name>A0A0L0RV91_ALLM3</name>
<dbReference type="EMBL" id="GG745328">
    <property type="protein sequence ID" value="KNE54044.1"/>
    <property type="molecule type" value="Genomic_DNA"/>
</dbReference>
<reference evidence="1 2" key="1">
    <citation type="submission" date="2009-11" db="EMBL/GenBank/DDBJ databases">
        <title>Annotation of Allomyces macrogynus ATCC 38327.</title>
        <authorList>
            <consortium name="The Broad Institute Genome Sequencing Platform"/>
            <person name="Russ C."/>
            <person name="Cuomo C."/>
            <person name="Burger G."/>
            <person name="Gray M.W."/>
            <person name="Holland P.W.H."/>
            <person name="King N."/>
            <person name="Lang F.B.F."/>
            <person name="Roger A.J."/>
            <person name="Ruiz-Trillo I."/>
            <person name="Young S.K."/>
            <person name="Zeng Q."/>
            <person name="Gargeya S."/>
            <person name="Fitzgerald M."/>
            <person name="Haas B."/>
            <person name="Abouelleil A."/>
            <person name="Alvarado L."/>
            <person name="Arachchi H.M."/>
            <person name="Berlin A."/>
            <person name="Chapman S.B."/>
            <person name="Gearin G."/>
            <person name="Goldberg J."/>
            <person name="Griggs A."/>
            <person name="Gujja S."/>
            <person name="Hansen M."/>
            <person name="Heiman D."/>
            <person name="Howarth C."/>
            <person name="Larimer J."/>
            <person name="Lui A."/>
            <person name="MacDonald P.J.P."/>
            <person name="McCowen C."/>
            <person name="Montmayeur A."/>
            <person name="Murphy C."/>
            <person name="Neiman D."/>
            <person name="Pearson M."/>
            <person name="Priest M."/>
            <person name="Roberts A."/>
            <person name="Saif S."/>
            <person name="Shea T."/>
            <person name="Sisk P."/>
            <person name="Stolte C."/>
            <person name="Sykes S."/>
            <person name="Wortman J."/>
            <person name="Nusbaum C."/>
            <person name="Birren B."/>
        </authorList>
    </citation>
    <scope>NUCLEOTIDE SEQUENCE [LARGE SCALE GENOMIC DNA]</scope>
    <source>
        <strain evidence="1 2">ATCC 38327</strain>
    </source>
</reference>
<dbReference type="VEuPathDB" id="FungiDB:AMAG_00048"/>